<organism evidence="1 2">
    <name type="scientific">Pedobacter duraquae</name>
    <dbReference type="NCBI Taxonomy" id="425511"/>
    <lineage>
        <taxon>Bacteria</taxon>
        <taxon>Pseudomonadati</taxon>
        <taxon>Bacteroidota</taxon>
        <taxon>Sphingobacteriia</taxon>
        <taxon>Sphingobacteriales</taxon>
        <taxon>Sphingobacteriaceae</taxon>
        <taxon>Pedobacter</taxon>
    </lineage>
</organism>
<keyword evidence="2" id="KW-1185">Reference proteome</keyword>
<dbReference type="Proteomes" id="UP000295499">
    <property type="component" value="Unassembled WGS sequence"/>
</dbReference>
<dbReference type="EMBL" id="SNWM01000005">
    <property type="protein sequence ID" value="TDO20304.1"/>
    <property type="molecule type" value="Genomic_DNA"/>
</dbReference>
<gene>
    <name evidence="1" type="ORF">CLV32_4064</name>
</gene>
<accession>A0A4R6IEA7</accession>
<dbReference type="AlphaFoldDB" id="A0A4R6IEA7"/>
<name>A0A4R6IEA7_9SPHI</name>
<dbReference type="RefSeq" id="WP_133558667.1">
    <property type="nucleotide sequence ID" value="NZ_SNWM01000005.1"/>
</dbReference>
<sequence>MNTFVIEDFSVDDQQVCNFYTVRFEGQEASETHKFYERFYFDEAGEFYDDAQDIHALIEELAERGTKLILRARAEARVFALPPKGIVGDCEIEVFGNNLRLYYVELAQDVLVLLGGGIAHEGPAGDVPMQFKEAQTFAKKILEAKDTFFEVRGKRLVSLESKEIIIN</sequence>
<comment type="caution">
    <text evidence="1">The sequence shown here is derived from an EMBL/GenBank/DDBJ whole genome shotgun (WGS) entry which is preliminary data.</text>
</comment>
<evidence type="ECO:0000313" key="1">
    <source>
        <dbReference type="EMBL" id="TDO20304.1"/>
    </source>
</evidence>
<protein>
    <submittedName>
        <fullName evidence="1">Uncharacterized protein</fullName>
    </submittedName>
</protein>
<proteinExistence type="predicted"/>
<dbReference type="OrthoDB" id="662471at2"/>
<evidence type="ECO:0000313" key="2">
    <source>
        <dbReference type="Proteomes" id="UP000295499"/>
    </source>
</evidence>
<reference evidence="1 2" key="1">
    <citation type="submission" date="2019-03" db="EMBL/GenBank/DDBJ databases">
        <title>Genomic Encyclopedia of Archaeal and Bacterial Type Strains, Phase II (KMG-II): from individual species to whole genera.</title>
        <authorList>
            <person name="Goeker M."/>
        </authorList>
    </citation>
    <scope>NUCLEOTIDE SEQUENCE [LARGE SCALE GENOMIC DNA]</scope>
    <source>
        <strain evidence="1 2">DSM 19034</strain>
    </source>
</reference>